<name>A0A8S3VI89_MYTED</name>
<accession>A0A8S3VI89</accession>
<keyword evidence="2" id="KW-1185">Reference proteome</keyword>
<sequence length="157" mass="17892">MVHHTHVTHHFKSHDAVNFDSLPDDMLLDPYTPPPRPTWLYPIDPIPYYDDPELGFKPEAENITISLDGDDTTVKPEPEPKEDKTMALDSPCDMMALQTCMMPVSQINPGNVKEMCQIIETLDECIKPYHTSCKEQLIAVASLEDMYNSMCRDTHQT</sequence>
<dbReference type="Proteomes" id="UP000683360">
    <property type="component" value="Unassembled WGS sequence"/>
</dbReference>
<dbReference type="AlphaFoldDB" id="A0A8S3VI89"/>
<comment type="caution">
    <text evidence="1">The sequence shown here is derived from an EMBL/GenBank/DDBJ whole genome shotgun (WGS) entry which is preliminary data.</text>
</comment>
<gene>
    <name evidence="1" type="ORF">MEDL_66280</name>
</gene>
<protein>
    <submittedName>
        <fullName evidence="1">Uncharacterized protein</fullName>
    </submittedName>
</protein>
<organism evidence="1 2">
    <name type="scientific">Mytilus edulis</name>
    <name type="common">Blue mussel</name>
    <dbReference type="NCBI Taxonomy" id="6550"/>
    <lineage>
        <taxon>Eukaryota</taxon>
        <taxon>Metazoa</taxon>
        <taxon>Spiralia</taxon>
        <taxon>Lophotrochozoa</taxon>
        <taxon>Mollusca</taxon>
        <taxon>Bivalvia</taxon>
        <taxon>Autobranchia</taxon>
        <taxon>Pteriomorphia</taxon>
        <taxon>Mytilida</taxon>
        <taxon>Mytiloidea</taxon>
        <taxon>Mytilidae</taxon>
        <taxon>Mytilinae</taxon>
        <taxon>Mytilus</taxon>
    </lineage>
</organism>
<reference evidence="1" key="1">
    <citation type="submission" date="2021-03" db="EMBL/GenBank/DDBJ databases">
        <authorList>
            <person name="Bekaert M."/>
        </authorList>
    </citation>
    <scope>NUCLEOTIDE SEQUENCE</scope>
</reference>
<dbReference type="EMBL" id="CAJPWZ010003254">
    <property type="protein sequence ID" value="CAG2254829.1"/>
    <property type="molecule type" value="Genomic_DNA"/>
</dbReference>
<evidence type="ECO:0000313" key="1">
    <source>
        <dbReference type="EMBL" id="CAG2254829.1"/>
    </source>
</evidence>
<evidence type="ECO:0000313" key="2">
    <source>
        <dbReference type="Proteomes" id="UP000683360"/>
    </source>
</evidence>
<dbReference type="OrthoDB" id="9998011at2759"/>
<proteinExistence type="predicted"/>